<name>K0RNK1_THAOC</name>
<feature type="region of interest" description="Disordered" evidence="1">
    <location>
        <begin position="1"/>
        <end position="26"/>
    </location>
</feature>
<feature type="non-terminal residue" evidence="2">
    <location>
        <position position="26"/>
    </location>
</feature>
<dbReference type="EMBL" id="AGNL01034254">
    <property type="protein sequence ID" value="EJK55338.1"/>
    <property type="molecule type" value="Genomic_DNA"/>
</dbReference>
<organism evidence="2 3">
    <name type="scientific">Thalassiosira oceanica</name>
    <name type="common">Marine diatom</name>
    <dbReference type="NCBI Taxonomy" id="159749"/>
    <lineage>
        <taxon>Eukaryota</taxon>
        <taxon>Sar</taxon>
        <taxon>Stramenopiles</taxon>
        <taxon>Ochrophyta</taxon>
        <taxon>Bacillariophyta</taxon>
        <taxon>Coscinodiscophyceae</taxon>
        <taxon>Thalassiosirophycidae</taxon>
        <taxon>Thalassiosirales</taxon>
        <taxon>Thalassiosiraceae</taxon>
        <taxon>Thalassiosira</taxon>
    </lineage>
</organism>
<dbReference type="AlphaFoldDB" id="K0RNK1"/>
<comment type="caution">
    <text evidence="2">The sequence shown here is derived from an EMBL/GenBank/DDBJ whole genome shotgun (WGS) entry which is preliminary data.</text>
</comment>
<dbReference type="Proteomes" id="UP000266841">
    <property type="component" value="Unassembled WGS sequence"/>
</dbReference>
<proteinExistence type="predicted"/>
<evidence type="ECO:0000256" key="1">
    <source>
        <dbReference type="SAM" id="MobiDB-lite"/>
    </source>
</evidence>
<evidence type="ECO:0000313" key="3">
    <source>
        <dbReference type="Proteomes" id="UP000266841"/>
    </source>
</evidence>
<evidence type="ECO:0000313" key="2">
    <source>
        <dbReference type="EMBL" id="EJK55338.1"/>
    </source>
</evidence>
<accession>K0RNK1</accession>
<keyword evidence="3" id="KW-1185">Reference proteome</keyword>
<sequence length="26" mass="2300">MSDAAAVAQAGGSAESAAPAARDPAG</sequence>
<protein>
    <submittedName>
        <fullName evidence="2">Uncharacterized protein</fullName>
    </submittedName>
</protein>
<gene>
    <name evidence="2" type="ORF">THAOC_24937</name>
</gene>
<reference evidence="2 3" key="1">
    <citation type="journal article" date="2012" name="Genome Biol.">
        <title>Genome and low-iron response of an oceanic diatom adapted to chronic iron limitation.</title>
        <authorList>
            <person name="Lommer M."/>
            <person name="Specht M."/>
            <person name="Roy A.S."/>
            <person name="Kraemer L."/>
            <person name="Andreson R."/>
            <person name="Gutowska M.A."/>
            <person name="Wolf J."/>
            <person name="Bergner S.V."/>
            <person name="Schilhabel M.B."/>
            <person name="Klostermeier U.C."/>
            <person name="Beiko R.G."/>
            <person name="Rosenstiel P."/>
            <person name="Hippler M."/>
            <person name="Laroche J."/>
        </authorList>
    </citation>
    <scope>NUCLEOTIDE SEQUENCE [LARGE SCALE GENOMIC DNA]</scope>
    <source>
        <strain evidence="2 3">CCMP1005</strain>
    </source>
</reference>